<evidence type="ECO:0000256" key="2">
    <source>
        <dbReference type="ARBA" id="ARBA00023277"/>
    </source>
</evidence>
<reference evidence="4 5" key="1">
    <citation type="submission" date="2021-12" db="EMBL/GenBank/DDBJ databases">
        <title>Siccirubricoccus leaddurans sp. nov., a high concentration Zn2+ tolerance bacterium.</title>
        <authorList>
            <person name="Cao Y."/>
        </authorList>
    </citation>
    <scope>NUCLEOTIDE SEQUENCE [LARGE SCALE GENOMIC DNA]</scope>
    <source>
        <strain evidence="4 5">KC 17139</strain>
    </source>
</reference>
<feature type="domain" description="NAD-dependent epimerase/dehydratase" evidence="3">
    <location>
        <begin position="2"/>
        <end position="220"/>
    </location>
</feature>
<keyword evidence="1" id="KW-0521">NADP</keyword>
<keyword evidence="5" id="KW-1185">Reference proteome</keyword>
<proteinExistence type="predicted"/>
<evidence type="ECO:0000313" key="4">
    <source>
        <dbReference type="EMBL" id="MCO6415778.1"/>
    </source>
</evidence>
<keyword evidence="2" id="KW-0119">Carbohydrate metabolism</keyword>
<dbReference type="EMBL" id="JAFIRR010000033">
    <property type="protein sequence ID" value="MCO6415778.1"/>
    <property type="molecule type" value="Genomic_DNA"/>
</dbReference>
<name>A0ABT1D1I2_9PROT</name>
<dbReference type="Gene3D" id="3.40.50.720">
    <property type="entry name" value="NAD(P)-binding Rossmann-like Domain"/>
    <property type="match status" value="1"/>
</dbReference>
<evidence type="ECO:0000256" key="1">
    <source>
        <dbReference type="ARBA" id="ARBA00022857"/>
    </source>
</evidence>
<gene>
    <name evidence="4" type="ORF">JYK14_06235</name>
</gene>
<dbReference type="InterPro" id="IPR036291">
    <property type="entry name" value="NAD(P)-bd_dom_sf"/>
</dbReference>
<dbReference type="PANTHER" id="PTHR43103">
    <property type="entry name" value="NUCLEOSIDE-DIPHOSPHATE-SUGAR EPIMERASE"/>
    <property type="match status" value="1"/>
</dbReference>
<dbReference type="Pfam" id="PF01370">
    <property type="entry name" value="Epimerase"/>
    <property type="match status" value="1"/>
</dbReference>
<accession>A0ABT1D1I2</accession>
<protein>
    <submittedName>
        <fullName evidence="4">NAD(P)-dependent oxidoreductase</fullName>
    </submittedName>
</protein>
<organism evidence="4 5">
    <name type="scientific">Siccirubricoccus soli</name>
    <dbReference type="NCBI Taxonomy" id="2899147"/>
    <lineage>
        <taxon>Bacteria</taxon>
        <taxon>Pseudomonadati</taxon>
        <taxon>Pseudomonadota</taxon>
        <taxon>Alphaproteobacteria</taxon>
        <taxon>Acetobacterales</taxon>
        <taxon>Roseomonadaceae</taxon>
        <taxon>Siccirubricoccus</taxon>
    </lineage>
</organism>
<dbReference type="PANTHER" id="PTHR43103:SF3">
    <property type="entry name" value="ADP-L-GLYCERO-D-MANNO-HEPTOSE-6-EPIMERASE"/>
    <property type="match status" value="1"/>
</dbReference>
<evidence type="ECO:0000259" key="3">
    <source>
        <dbReference type="Pfam" id="PF01370"/>
    </source>
</evidence>
<dbReference type="Proteomes" id="UP001523392">
    <property type="component" value="Unassembled WGS sequence"/>
</dbReference>
<sequence>MILVTGAGGFLGAACVRQLLGEGHKVLALDPYRGGFVPQGAALLESEADLATARPDAILHLAAFSDGPVGLARSGEAAPERALEVNLLGFHRLLRLAAEAGVRRVVWSSSTVAIGPATGPDRVAEEVPCAPITAYGLSKHLAEQAALYVRRRHGLDITGVRLPLLFGPGLWYDGAAGLLARMVAAAAPGAAPEFAAPEDAFDAAHVADAARLFALLLARPGLAPLYHLAGFTTRWAEIAATLAELVPGYAPRLNPTPAPITWPLVSQARLEQDTGFACTHDLRATLRDLLETSA</sequence>
<comment type="caution">
    <text evidence="4">The sequence shown here is derived from an EMBL/GenBank/DDBJ whole genome shotgun (WGS) entry which is preliminary data.</text>
</comment>
<dbReference type="SUPFAM" id="SSF51735">
    <property type="entry name" value="NAD(P)-binding Rossmann-fold domains"/>
    <property type="match status" value="1"/>
</dbReference>
<dbReference type="InterPro" id="IPR001509">
    <property type="entry name" value="Epimerase_deHydtase"/>
</dbReference>
<dbReference type="CDD" id="cd08946">
    <property type="entry name" value="SDR_e"/>
    <property type="match status" value="1"/>
</dbReference>
<evidence type="ECO:0000313" key="5">
    <source>
        <dbReference type="Proteomes" id="UP001523392"/>
    </source>
</evidence>
<dbReference type="RefSeq" id="WP_252952379.1">
    <property type="nucleotide sequence ID" value="NZ_JAFIRR010000033.1"/>
</dbReference>